<organism evidence="3 4">
    <name type="scientific">Mytilus edulis</name>
    <name type="common">Blue mussel</name>
    <dbReference type="NCBI Taxonomy" id="6550"/>
    <lineage>
        <taxon>Eukaryota</taxon>
        <taxon>Metazoa</taxon>
        <taxon>Spiralia</taxon>
        <taxon>Lophotrochozoa</taxon>
        <taxon>Mollusca</taxon>
        <taxon>Bivalvia</taxon>
        <taxon>Autobranchia</taxon>
        <taxon>Pteriomorphia</taxon>
        <taxon>Mytilida</taxon>
        <taxon>Mytiloidea</taxon>
        <taxon>Mytilidae</taxon>
        <taxon>Mytilinae</taxon>
        <taxon>Mytilus</taxon>
    </lineage>
</organism>
<feature type="region of interest" description="Disordered" evidence="1">
    <location>
        <begin position="179"/>
        <end position="346"/>
    </location>
</feature>
<reference evidence="3" key="1">
    <citation type="submission" date="2021-03" db="EMBL/GenBank/DDBJ databases">
        <authorList>
            <person name="Bekaert M."/>
        </authorList>
    </citation>
    <scope>NUCLEOTIDE SEQUENCE</scope>
</reference>
<sequence>MPRKSLHQQGMDIQNLTSIYLKVNTSGVAWISLQEKIASTIYKVYNVILKLEQIAINNIFEKQRTSVTWSELQSNCYVSLWVSWIGGTIEVGGGSEIGTNKLIHLPINHSIVVTDILIWSYYTAYWLFDFQENATSAYTTDCTDGALEIDPETLNTTETALPGFVLTTISKKDTTTSGFDPTSINTTETTTSGFDPTSINTTETTTSEFDPTSINTTETTETTTSGFDPTSIKTTETTETTTSGFDPTLISTTETATSGFDPTSIKTTETTETTTPGVDSTSINTTETTTSGFDPTSIMTTETTETTTPGVDPTSINTTETTTLGVDPTSINRTETTTPEFYPTSINTTVTTTPELFPISINTTASSTPGLYLTSTNTTETTTPELFPTTISTTETTSPGYNPTTISKTETTTQGFAPTSIGMVTATTSGTTKNIETPSTKKSCICPCNNSTMTENELIRKIALLKSELSVDKKLTTKYKRSLVSASDDRPSSKYIGNFGIVVLVVICSLIVLMDFHHCAPFVFHKKK</sequence>
<comment type="caution">
    <text evidence="3">The sequence shown here is derived from an EMBL/GenBank/DDBJ whole genome shotgun (WGS) entry which is preliminary data.</text>
</comment>
<evidence type="ECO:0000313" key="3">
    <source>
        <dbReference type="EMBL" id="CAG2242166.1"/>
    </source>
</evidence>
<evidence type="ECO:0000256" key="1">
    <source>
        <dbReference type="SAM" id="MobiDB-lite"/>
    </source>
</evidence>
<feature type="compositionally biased region" description="Low complexity" evidence="1">
    <location>
        <begin position="186"/>
        <end position="224"/>
    </location>
</feature>
<keyword evidence="2" id="KW-0812">Transmembrane</keyword>
<keyword evidence="2" id="KW-0472">Membrane</keyword>
<accession>A0A8S3UIP8</accession>
<feature type="compositionally biased region" description="Low complexity" evidence="1">
    <location>
        <begin position="375"/>
        <end position="398"/>
    </location>
</feature>
<dbReference type="OrthoDB" id="10332220at2759"/>
<dbReference type="Proteomes" id="UP000683360">
    <property type="component" value="Unassembled WGS sequence"/>
</dbReference>
<feature type="compositionally biased region" description="Polar residues" evidence="1">
    <location>
        <begin position="399"/>
        <end position="410"/>
    </location>
</feature>
<dbReference type="AlphaFoldDB" id="A0A8S3UIP8"/>
<gene>
    <name evidence="3" type="ORF">MEDL_54366</name>
</gene>
<evidence type="ECO:0000256" key="2">
    <source>
        <dbReference type="SAM" id="Phobius"/>
    </source>
</evidence>
<proteinExistence type="predicted"/>
<feature type="compositionally biased region" description="Polar residues" evidence="1">
    <location>
        <begin position="243"/>
        <end position="266"/>
    </location>
</feature>
<keyword evidence="2" id="KW-1133">Transmembrane helix</keyword>
<protein>
    <submittedName>
        <fullName evidence="3">Uncharacterized protein</fullName>
    </submittedName>
</protein>
<feature type="compositionally biased region" description="Low complexity" evidence="1">
    <location>
        <begin position="267"/>
        <end position="291"/>
    </location>
</feature>
<feature type="compositionally biased region" description="Polar residues" evidence="1">
    <location>
        <begin position="314"/>
        <end position="346"/>
    </location>
</feature>
<feature type="region of interest" description="Disordered" evidence="1">
    <location>
        <begin position="375"/>
        <end position="410"/>
    </location>
</feature>
<name>A0A8S3UIP8_MYTED</name>
<dbReference type="EMBL" id="CAJPWZ010002635">
    <property type="protein sequence ID" value="CAG2242166.1"/>
    <property type="molecule type" value="Genomic_DNA"/>
</dbReference>
<evidence type="ECO:0000313" key="4">
    <source>
        <dbReference type="Proteomes" id="UP000683360"/>
    </source>
</evidence>
<feature type="transmembrane region" description="Helical" evidence="2">
    <location>
        <begin position="495"/>
        <end position="516"/>
    </location>
</feature>
<keyword evidence="4" id="KW-1185">Reference proteome</keyword>